<dbReference type="InterPro" id="IPR007838">
    <property type="entry name" value="Cell_div_ZapA-like"/>
</dbReference>
<dbReference type="InterPro" id="IPR053712">
    <property type="entry name" value="Bac_CellDiv_Activator"/>
</dbReference>
<evidence type="ECO:0000256" key="5">
    <source>
        <dbReference type="ARBA" id="ARBA00023210"/>
    </source>
</evidence>
<dbReference type="SUPFAM" id="SSF102829">
    <property type="entry name" value="Cell division protein ZapA-like"/>
    <property type="match status" value="1"/>
</dbReference>
<keyword evidence="3" id="KW-0963">Cytoplasm</keyword>
<protein>
    <recommendedName>
        <fullName evidence="2">Cell division protein ZapA</fullName>
    </recommendedName>
    <alternativeName>
        <fullName evidence="9">Z ring-associated protein ZapA</fullName>
    </alternativeName>
</protein>
<evidence type="ECO:0000256" key="2">
    <source>
        <dbReference type="ARBA" id="ARBA00015195"/>
    </source>
</evidence>
<evidence type="ECO:0000256" key="1">
    <source>
        <dbReference type="ARBA" id="ARBA00004496"/>
    </source>
</evidence>
<comment type="subcellular location">
    <subcellularLocation>
        <location evidence="1">Cytoplasm</location>
    </subcellularLocation>
</comment>
<evidence type="ECO:0000256" key="8">
    <source>
        <dbReference type="ARBA" id="ARBA00026068"/>
    </source>
</evidence>
<dbReference type="GO" id="GO:0051301">
    <property type="term" value="P:cell division"/>
    <property type="evidence" value="ECO:0007669"/>
    <property type="project" value="UniProtKB-KW"/>
</dbReference>
<dbReference type="Proteomes" id="UP001501459">
    <property type="component" value="Unassembled WGS sequence"/>
</dbReference>
<evidence type="ECO:0000256" key="3">
    <source>
        <dbReference type="ARBA" id="ARBA00022490"/>
    </source>
</evidence>
<dbReference type="NCBIfam" id="NF010724">
    <property type="entry name" value="PRK14126.1"/>
    <property type="match status" value="1"/>
</dbReference>
<evidence type="ECO:0000313" key="10">
    <source>
        <dbReference type="EMBL" id="GAA0429189.1"/>
    </source>
</evidence>
<dbReference type="EMBL" id="BAAADM010000005">
    <property type="protein sequence ID" value="GAA0429189.1"/>
    <property type="molecule type" value="Genomic_DNA"/>
</dbReference>
<evidence type="ECO:0000256" key="9">
    <source>
        <dbReference type="ARBA" id="ARBA00033158"/>
    </source>
</evidence>
<keyword evidence="4 10" id="KW-0132">Cell division</keyword>
<comment type="function">
    <text evidence="7">Activator of cell division through the inhibition of FtsZ GTPase activity, therefore promoting FtsZ assembly into bundles of protofilaments necessary for the formation of the division Z ring. It is recruited early at mid-cell but it is not essential for cell division.</text>
</comment>
<dbReference type="Gene3D" id="6.10.250.790">
    <property type="match status" value="1"/>
</dbReference>
<dbReference type="PANTHER" id="PTHR34981">
    <property type="entry name" value="CELL DIVISION PROTEIN ZAPA"/>
    <property type="match status" value="1"/>
</dbReference>
<comment type="caution">
    <text evidence="10">The sequence shown here is derived from an EMBL/GenBank/DDBJ whole genome shotgun (WGS) entry which is preliminary data.</text>
</comment>
<name>A0ABP3IXS3_9BACI</name>
<comment type="subunit">
    <text evidence="8">Homodimer. Interacts with FtsZ.</text>
</comment>
<gene>
    <name evidence="10" type="primary">zapA</name>
    <name evidence="10" type="ORF">GCM10008983_01880</name>
</gene>
<dbReference type="RefSeq" id="WP_343750566.1">
    <property type="nucleotide sequence ID" value="NZ_BAAADM010000005.1"/>
</dbReference>
<proteinExistence type="predicted"/>
<dbReference type="Pfam" id="PF05164">
    <property type="entry name" value="ZapA"/>
    <property type="match status" value="1"/>
</dbReference>
<organism evidence="10 11">
    <name type="scientific">Lentibacillus halophilus</name>
    <dbReference type="NCBI Taxonomy" id="295065"/>
    <lineage>
        <taxon>Bacteria</taxon>
        <taxon>Bacillati</taxon>
        <taxon>Bacillota</taxon>
        <taxon>Bacilli</taxon>
        <taxon>Bacillales</taxon>
        <taxon>Bacillaceae</taxon>
        <taxon>Lentibacillus</taxon>
    </lineage>
</organism>
<evidence type="ECO:0000256" key="7">
    <source>
        <dbReference type="ARBA" id="ARBA00024910"/>
    </source>
</evidence>
<dbReference type="PANTHER" id="PTHR34981:SF1">
    <property type="entry name" value="CELL DIVISION PROTEIN ZAPA"/>
    <property type="match status" value="1"/>
</dbReference>
<accession>A0ABP3IXS3</accession>
<keyword evidence="5" id="KW-0717">Septation</keyword>
<reference evidence="11" key="1">
    <citation type="journal article" date="2019" name="Int. J. Syst. Evol. Microbiol.">
        <title>The Global Catalogue of Microorganisms (GCM) 10K type strain sequencing project: providing services to taxonomists for standard genome sequencing and annotation.</title>
        <authorList>
            <consortium name="The Broad Institute Genomics Platform"/>
            <consortium name="The Broad Institute Genome Sequencing Center for Infectious Disease"/>
            <person name="Wu L."/>
            <person name="Ma J."/>
        </authorList>
    </citation>
    <scope>NUCLEOTIDE SEQUENCE [LARGE SCALE GENOMIC DNA]</scope>
    <source>
        <strain evidence="11">JCM 12149</strain>
    </source>
</reference>
<evidence type="ECO:0000256" key="6">
    <source>
        <dbReference type="ARBA" id="ARBA00023306"/>
    </source>
</evidence>
<keyword evidence="6" id="KW-0131">Cell cycle</keyword>
<dbReference type="InterPro" id="IPR036192">
    <property type="entry name" value="Cell_div_ZapA-like_sf"/>
</dbReference>
<sequence length="90" mass="10322">MTQNDKTRETVEIYNRHYTVIGHESSNHVRLVASQVDSKMRDIHNSNQQLTSTELAVLTAVNTMSDYMKLKEEYASLLGSINKKEDNRHG</sequence>
<evidence type="ECO:0000313" key="11">
    <source>
        <dbReference type="Proteomes" id="UP001501459"/>
    </source>
</evidence>
<keyword evidence="11" id="KW-1185">Reference proteome</keyword>
<evidence type="ECO:0000256" key="4">
    <source>
        <dbReference type="ARBA" id="ARBA00022618"/>
    </source>
</evidence>